<evidence type="ECO:0000313" key="9">
    <source>
        <dbReference type="Proteomes" id="UP001597427"/>
    </source>
</evidence>
<feature type="binding site" evidence="6">
    <location>
        <begin position="187"/>
        <end position="191"/>
    </location>
    <ligand>
        <name>AMP</name>
        <dbReference type="ChEBI" id="CHEBI:456215"/>
    </ligand>
</feature>
<dbReference type="EMBL" id="JBHUMO010000021">
    <property type="protein sequence ID" value="MFD2728475.1"/>
    <property type="molecule type" value="Genomic_DNA"/>
</dbReference>
<keyword evidence="2 6" id="KW-0067">ATP-binding</keyword>
<dbReference type="InterPro" id="IPR000631">
    <property type="entry name" value="CARKD"/>
</dbReference>
<dbReference type="PANTHER" id="PTHR12592:SF0">
    <property type="entry name" value="ATP-DEPENDENT (S)-NAD(P)H-HYDRATE DEHYDRATASE"/>
    <property type="match status" value="1"/>
</dbReference>
<dbReference type="NCBIfam" id="TIGR00196">
    <property type="entry name" value="yjeF_cterm"/>
    <property type="match status" value="1"/>
</dbReference>
<dbReference type="Gene3D" id="3.40.1190.20">
    <property type="match status" value="1"/>
</dbReference>
<gene>
    <name evidence="6" type="primary">nnrD</name>
    <name evidence="8" type="ORF">ACFSR0_03385</name>
</gene>
<comment type="catalytic activity">
    <reaction evidence="6">
        <text>(6S)-NADPHX + ADP = AMP + phosphate + NADPH + H(+)</text>
        <dbReference type="Rhea" id="RHEA:32235"/>
        <dbReference type="ChEBI" id="CHEBI:15378"/>
        <dbReference type="ChEBI" id="CHEBI:43474"/>
        <dbReference type="ChEBI" id="CHEBI:57783"/>
        <dbReference type="ChEBI" id="CHEBI:64076"/>
        <dbReference type="ChEBI" id="CHEBI:456215"/>
        <dbReference type="ChEBI" id="CHEBI:456216"/>
        <dbReference type="EC" id="4.2.1.136"/>
    </reaction>
</comment>
<dbReference type="InterPro" id="IPR017953">
    <property type="entry name" value="Carbohydrate_kinase_pred_CS"/>
</dbReference>
<dbReference type="Pfam" id="PF01256">
    <property type="entry name" value="Carb_kinase"/>
    <property type="match status" value="1"/>
</dbReference>
<dbReference type="PROSITE" id="PS01050">
    <property type="entry name" value="YJEF_C_2"/>
    <property type="match status" value="1"/>
</dbReference>
<evidence type="ECO:0000256" key="5">
    <source>
        <dbReference type="ARBA" id="ARBA00023239"/>
    </source>
</evidence>
<comment type="caution">
    <text evidence="8">The sequence shown here is derived from an EMBL/GenBank/DDBJ whole genome shotgun (WGS) entry which is preliminary data.</text>
</comment>
<dbReference type="CDD" id="cd01171">
    <property type="entry name" value="YXKO-related"/>
    <property type="match status" value="1"/>
</dbReference>
<keyword evidence="1 6" id="KW-0547">Nucleotide-binding</keyword>
<feature type="binding site" evidence="6">
    <location>
        <position position="216"/>
    </location>
    <ligand>
        <name>(6S)-NADPHX</name>
        <dbReference type="ChEBI" id="CHEBI:64076"/>
    </ligand>
</feature>
<feature type="binding site" evidence="6">
    <location>
        <position position="40"/>
    </location>
    <ligand>
        <name>(6S)-NADPHX</name>
        <dbReference type="ChEBI" id="CHEBI:64076"/>
    </ligand>
</feature>
<comment type="similarity">
    <text evidence="6">Belongs to the NnrD/CARKD family.</text>
</comment>
<reference evidence="9" key="1">
    <citation type="journal article" date="2019" name="Int. J. Syst. Evol. Microbiol.">
        <title>The Global Catalogue of Microorganisms (GCM) 10K type strain sequencing project: providing services to taxonomists for standard genome sequencing and annotation.</title>
        <authorList>
            <consortium name="The Broad Institute Genomics Platform"/>
            <consortium name="The Broad Institute Genome Sequencing Center for Infectious Disease"/>
            <person name="Wu L."/>
            <person name="Ma J."/>
        </authorList>
    </citation>
    <scope>NUCLEOTIDE SEQUENCE [LARGE SCALE GENOMIC DNA]</scope>
    <source>
        <strain evidence="9">TISTR 932</strain>
    </source>
</reference>
<dbReference type="EC" id="4.2.1.136" evidence="6"/>
<organism evidence="8 9">
    <name type="scientific">Enterococcus camelliae</name>
    <dbReference type="NCBI Taxonomy" id="453959"/>
    <lineage>
        <taxon>Bacteria</taxon>
        <taxon>Bacillati</taxon>
        <taxon>Bacillota</taxon>
        <taxon>Bacilli</taxon>
        <taxon>Lactobacillales</taxon>
        <taxon>Enterococcaceae</taxon>
        <taxon>Enterococcus</taxon>
    </lineage>
</organism>
<dbReference type="RefSeq" id="WP_379979919.1">
    <property type="nucleotide sequence ID" value="NZ_JBHUMO010000021.1"/>
</dbReference>
<dbReference type="Proteomes" id="UP001597427">
    <property type="component" value="Unassembled WGS sequence"/>
</dbReference>
<sequence>MILLTKESLPKVIVPRKAKSHKGSYGRVVCIGGIRQYGGAIIMCAQACVKSGAGLVTVVTDVATIPALHSRLPEAMALSFQDQEALQNVLATADVIVIGPGLGVEKEAFQLLKLVLQQQTKDQWLVIDGSAITLLADHPVDFLFPEHLVLTPHQKEWERFSGLALKEQTIRANWHAQKKLGITLVLKSEQTHIYTNHEQYQNTFGNPAMATGGMGDTLAGIIGGFLGQFGHTDLQAEAAICAAVTIHSFIADELAKDAYVVLPTEIANHLPQTMRKFCPFAR</sequence>
<feature type="binding site" evidence="6">
    <location>
        <position position="101"/>
    </location>
    <ligand>
        <name>(6S)-NADPHX</name>
        <dbReference type="ChEBI" id="CHEBI:64076"/>
    </ligand>
</feature>
<keyword evidence="3 6" id="KW-0521">NADP</keyword>
<protein>
    <recommendedName>
        <fullName evidence="6">ADP-dependent (S)-NAD(P)H-hydrate dehydratase</fullName>
        <ecNumber evidence="6">4.2.1.136</ecNumber>
    </recommendedName>
    <alternativeName>
        <fullName evidence="6">ADP-dependent NAD(P)HX dehydratase</fullName>
    </alternativeName>
</protein>
<comment type="subunit">
    <text evidence="6">Homotetramer.</text>
</comment>
<accession>A0ABW5TIG6</accession>
<feature type="domain" description="YjeF C-terminal" evidence="7">
    <location>
        <begin position="5"/>
        <end position="277"/>
    </location>
</feature>
<evidence type="ECO:0000256" key="1">
    <source>
        <dbReference type="ARBA" id="ARBA00022741"/>
    </source>
</evidence>
<evidence type="ECO:0000313" key="8">
    <source>
        <dbReference type="EMBL" id="MFD2728475.1"/>
    </source>
</evidence>
<feature type="binding site" evidence="6">
    <location>
        <position position="153"/>
    </location>
    <ligand>
        <name>(6S)-NADPHX</name>
        <dbReference type="ChEBI" id="CHEBI:64076"/>
    </ligand>
</feature>
<feature type="binding site" evidence="6">
    <location>
        <position position="215"/>
    </location>
    <ligand>
        <name>AMP</name>
        <dbReference type="ChEBI" id="CHEBI:456215"/>
    </ligand>
</feature>
<dbReference type="InterPro" id="IPR029056">
    <property type="entry name" value="Ribokinase-like"/>
</dbReference>
<comment type="catalytic activity">
    <reaction evidence="6">
        <text>(6S)-NADHX + ADP = AMP + phosphate + NADH + H(+)</text>
        <dbReference type="Rhea" id="RHEA:32223"/>
        <dbReference type="ChEBI" id="CHEBI:15378"/>
        <dbReference type="ChEBI" id="CHEBI:43474"/>
        <dbReference type="ChEBI" id="CHEBI:57945"/>
        <dbReference type="ChEBI" id="CHEBI:64074"/>
        <dbReference type="ChEBI" id="CHEBI:456215"/>
        <dbReference type="ChEBI" id="CHEBI:456216"/>
        <dbReference type="EC" id="4.2.1.136"/>
    </reaction>
</comment>
<evidence type="ECO:0000256" key="4">
    <source>
        <dbReference type="ARBA" id="ARBA00023027"/>
    </source>
</evidence>
<dbReference type="PANTHER" id="PTHR12592">
    <property type="entry name" value="ATP-DEPENDENT (S)-NAD(P)H-HYDRATE DEHYDRATASE FAMILY MEMBER"/>
    <property type="match status" value="1"/>
</dbReference>
<comment type="function">
    <text evidence="6">Catalyzes the dehydration of the S-form of NAD(P)HX at the expense of ADP, which is converted to AMP. Together with NAD(P)HX epimerase, which catalyzes the epimerization of the S- and R-forms, the enzyme allows the repair of both epimers of NAD(P)HX, a damaged form of NAD(P)H that is a result of enzymatic or heat-dependent hydration.</text>
</comment>
<dbReference type="HAMAP" id="MF_01965">
    <property type="entry name" value="NADHX_dehydratase"/>
    <property type="match status" value="1"/>
</dbReference>
<keyword evidence="4 6" id="KW-0520">NAD</keyword>
<comment type="cofactor">
    <cofactor evidence="6">
        <name>Mg(2+)</name>
        <dbReference type="ChEBI" id="CHEBI:18420"/>
    </cofactor>
</comment>
<evidence type="ECO:0000256" key="2">
    <source>
        <dbReference type="ARBA" id="ARBA00022840"/>
    </source>
</evidence>
<keyword evidence="5 6" id="KW-0456">Lyase</keyword>
<evidence type="ECO:0000256" key="3">
    <source>
        <dbReference type="ARBA" id="ARBA00022857"/>
    </source>
</evidence>
<dbReference type="SUPFAM" id="SSF53613">
    <property type="entry name" value="Ribokinase-like"/>
    <property type="match status" value="1"/>
</dbReference>
<dbReference type="PROSITE" id="PS51383">
    <property type="entry name" value="YJEF_C_3"/>
    <property type="match status" value="1"/>
</dbReference>
<dbReference type="PROSITE" id="PS01049">
    <property type="entry name" value="YJEF_C_1"/>
    <property type="match status" value="1"/>
</dbReference>
<name>A0ABW5TIG6_9ENTE</name>
<proteinExistence type="inferred from homology"/>
<evidence type="ECO:0000259" key="7">
    <source>
        <dbReference type="PROSITE" id="PS51383"/>
    </source>
</evidence>
<keyword evidence="9" id="KW-1185">Reference proteome</keyword>
<evidence type="ECO:0000256" key="6">
    <source>
        <dbReference type="HAMAP-Rule" id="MF_01965"/>
    </source>
</evidence>